<dbReference type="Proteomes" id="UP001190700">
    <property type="component" value="Unassembled WGS sequence"/>
</dbReference>
<reference evidence="2 3" key="1">
    <citation type="journal article" date="2015" name="Genome Biol. Evol.">
        <title>Comparative Genomics of a Bacterivorous Green Alga Reveals Evolutionary Causalities and Consequences of Phago-Mixotrophic Mode of Nutrition.</title>
        <authorList>
            <person name="Burns J.A."/>
            <person name="Paasch A."/>
            <person name="Narechania A."/>
            <person name="Kim E."/>
        </authorList>
    </citation>
    <scope>NUCLEOTIDE SEQUENCE [LARGE SCALE GENOMIC DNA]</scope>
    <source>
        <strain evidence="2 3">PLY_AMNH</strain>
    </source>
</reference>
<dbReference type="Gene3D" id="1.10.150.130">
    <property type="match status" value="1"/>
</dbReference>
<accession>A0AAE0BD62</accession>
<dbReference type="AlphaFoldDB" id="A0AAE0BD62"/>
<dbReference type="EMBL" id="LGRX02035499">
    <property type="protein sequence ID" value="KAK3234403.1"/>
    <property type="molecule type" value="Genomic_DNA"/>
</dbReference>
<evidence type="ECO:0000313" key="2">
    <source>
        <dbReference type="EMBL" id="KAK3234403.1"/>
    </source>
</evidence>
<proteinExistence type="predicted"/>
<sequence>MDGWLLSAGWGTNGDGLARLVTGLLALRTRPATDVVHARGVWDMSFFLGHFGGTTLPATPEDVLGYVGYAVELREFRLDSSTVRTYLSGVSAWHSELGEMLRLCGIRDGAGQPCVISNPCKSSLVLGLLKVLDKYYKKPSKAKSCWTLVQWVTIFRYGFVVAARHGRHNRLLFVFCTVGCLRPTGTRYLRVFYRLTRAGTGVSIEFYSPADVTIPHVVVVRGDGNLRPYVRGRLQRDTNVDARKPRFFYLPEHIPGLCCSPVALFEDYVLRKRVPSGGLLFAAPKGASGWYPGPYMGHGGAFVRAYGRAYPTARDGHLYGGGSARKSLGQWLWTYGWASRMISDYEQVWPPGLESLVRAALSAVGGEVQSMSVGGYYLCNPYRMAMATDLPAGDTDSDDVVSSCDCSECRAEMDSWGLADGVHESGLTDGVMAREPRPAGSMKDVTLLTM</sequence>
<gene>
    <name evidence="2" type="ORF">CYMTET_55345</name>
</gene>
<dbReference type="GO" id="GO:0003677">
    <property type="term" value="F:DNA binding"/>
    <property type="evidence" value="ECO:0007669"/>
    <property type="project" value="UniProtKB-KW"/>
</dbReference>
<comment type="caution">
    <text evidence="2">The sequence shown here is derived from an EMBL/GenBank/DDBJ whole genome shotgun (WGS) entry which is preliminary data.</text>
</comment>
<evidence type="ECO:0000313" key="3">
    <source>
        <dbReference type="Proteomes" id="UP001190700"/>
    </source>
</evidence>
<dbReference type="InterPro" id="IPR010998">
    <property type="entry name" value="Integrase_recombinase_N"/>
</dbReference>
<evidence type="ECO:0000256" key="1">
    <source>
        <dbReference type="ARBA" id="ARBA00023125"/>
    </source>
</evidence>
<name>A0AAE0BD62_9CHLO</name>
<protein>
    <submittedName>
        <fullName evidence="2">Uncharacterized protein</fullName>
    </submittedName>
</protein>
<keyword evidence="3" id="KW-1185">Reference proteome</keyword>
<organism evidence="2 3">
    <name type="scientific">Cymbomonas tetramitiformis</name>
    <dbReference type="NCBI Taxonomy" id="36881"/>
    <lineage>
        <taxon>Eukaryota</taxon>
        <taxon>Viridiplantae</taxon>
        <taxon>Chlorophyta</taxon>
        <taxon>Pyramimonadophyceae</taxon>
        <taxon>Pyramimonadales</taxon>
        <taxon>Pyramimonadaceae</taxon>
        <taxon>Cymbomonas</taxon>
    </lineage>
</organism>
<keyword evidence="1" id="KW-0238">DNA-binding</keyword>